<dbReference type="SUPFAM" id="SSF56784">
    <property type="entry name" value="HAD-like"/>
    <property type="match status" value="1"/>
</dbReference>
<sequence>MAVRVLMVDVDGVLVHRPDGRPWHADLATDLGIDPALLQAAFFRVHFDEVVTGRAELFDRLDAVLPQLGNVSSRELVDYWFRQDAILDYQLLTDLAEARARGLELHLATVQEHHRARYLWETLGLVDHFAAMHYAADVGALKSEAAFYRVVESRTRLQPAEHCLIDDSAQNVEVARSQGWQAFWWKPASRLADALTELGIKPR</sequence>
<gene>
    <name evidence="1" type="ORF">G1H11_15830</name>
</gene>
<proteinExistence type="predicted"/>
<evidence type="ECO:0000313" key="2">
    <source>
        <dbReference type="Proteomes" id="UP000469185"/>
    </source>
</evidence>
<keyword evidence="2" id="KW-1185">Reference proteome</keyword>
<comment type="caution">
    <text evidence="1">The sequence shown here is derived from an EMBL/GenBank/DDBJ whole genome shotgun (WGS) entry which is preliminary data.</text>
</comment>
<dbReference type="InterPro" id="IPR036412">
    <property type="entry name" value="HAD-like_sf"/>
</dbReference>
<dbReference type="PANTHER" id="PTHR43611">
    <property type="entry name" value="ALPHA-D-GLUCOSE 1-PHOSPHATE PHOSPHATASE"/>
    <property type="match status" value="1"/>
</dbReference>
<dbReference type="AlphaFoldDB" id="A0A6N9YPN3"/>
<dbReference type="InterPro" id="IPR006439">
    <property type="entry name" value="HAD-SF_hydro_IA"/>
</dbReference>
<dbReference type="GO" id="GO:0016787">
    <property type="term" value="F:hydrolase activity"/>
    <property type="evidence" value="ECO:0007669"/>
    <property type="project" value="UniProtKB-KW"/>
</dbReference>
<dbReference type="InterPro" id="IPR023214">
    <property type="entry name" value="HAD_sf"/>
</dbReference>
<dbReference type="Pfam" id="PF00702">
    <property type="entry name" value="Hydrolase"/>
    <property type="match status" value="1"/>
</dbReference>
<reference evidence="1 2" key="1">
    <citation type="submission" date="2020-02" db="EMBL/GenBank/DDBJ databases">
        <authorList>
            <person name="Li X.-J."/>
            <person name="Feng X.-M."/>
        </authorList>
    </citation>
    <scope>NUCLEOTIDE SEQUENCE [LARGE SCALE GENOMIC DNA]</scope>
    <source>
        <strain evidence="1 2">CGMCC 4.7225</strain>
    </source>
</reference>
<evidence type="ECO:0000313" key="1">
    <source>
        <dbReference type="EMBL" id="NED96779.1"/>
    </source>
</evidence>
<keyword evidence="1" id="KW-0378">Hydrolase</keyword>
<dbReference type="Proteomes" id="UP000469185">
    <property type="component" value="Unassembled WGS sequence"/>
</dbReference>
<dbReference type="PANTHER" id="PTHR43611:SF3">
    <property type="entry name" value="FLAVIN MONONUCLEOTIDE HYDROLASE 1, CHLOROPLATIC"/>
    <property type="match status" value="1"/>
</dbReference>
<organism evidence="1 2">
    <name type="scientific">Phytoactinopolyspora alkaliphila</name>
    <dbReference type="NCBI Taxonomy" id="1783498"/>
    <lineage>
        <taxon>Bacteria</taxon>
        <taxon>Bacillati</taxon>
        <taxon>Actinomycetota</taxon>
        <taxon>Actinomycetes</taxon>
        <taxon>Jiangellales</taxon>
        <taxon>Jiangellaceae</taxon>
        <taxon>Phytoactinopolyspora</taxon>
    </lineage>
</organism>
<accession>A0A6N9YPN3</accession>
<protein>
    <submittedName>
        <fullName evidence="1">HAD-IA family hydrolase</fullName>
    </submittedName>
</protein>
<dbReference type="NCBIfam" id="TIGR01509">
    <property type="entry name" value="HAD-SF-IA-v3"/>
    <property type="match status" value="1"/>
</dbReference>
<dbReference type="EMBL" id="JAAGOB010000008">
    <property type="protein sequence ID" value="NED96779.1"/>
    <property type="molecule type" value="Genomic_DNA"/>
</dbReference>
<dbReference type="RefSeq" id="WP_163819557.1">
    <property type="nucleotide sequence ID" value="NZ_JAAGOB010000008.1"/>
</dbReference>
<name>A0A6N9YPN3_9ACTN</name>
<dbReference type="Gene3D" id="3.40.50.1000">
    <property type="entry name" value="HAD superfamily/HAD-like"/>
    <property type="match status" value="1"/>
</dbReference>